<protein>
    <submittedName>
        <fullName evidence="6">Fucose permease</fullName>
    </submittedName>
</protein>
<dbReference type="GO" id="GO:0016020">
    <property type="term" value="C:membrane"/>
    <property type="evidence" value="ECO:0007669"/>
    <property type="project" value="UniProtKB-SubCell"/>
</dbReference>
<feature type="transmembrane region" description="Helical" evidence="5">
    <location>
        <begin position="206"/>
        <end position="229"/>
    </location>
</feature>
<dbReference type="PANTHER" id="PTHR23514:SF13">
    <property type="entry name" value="INNER MEMBRANE PROTEIN YBJJ"/>
    <property type="match status" value="1"/>
</dbReference>
<feature type="transmembrane region" description="Helical" evidence="5">
    <location>
        <begin position="241"/>
        <end position="260"/>
    </location>
</feature>
<feature type="transmembrane region" description="Helical" evidence="5">
    <location>
        <begin position="328"/>
        <end position="350"/>
    </location>
</feature>
<evidence type="ECO:0000313" key="7">
    <source>
        <dbReference type="Proteomes" id="UP000590442"/>
    </source>
</evidence>
<keyword evidence="3 5" id="KW-1133">Transmembrane helix</keyword>
<feature type="transmembrane region" description="Helical" evidence="5">
    <location>
        <begin position="356"/>
        <end position="377"/>
    </location>
</feature>
<dbReference type="Gene3D" id="1.20.1250.20">
    <property type="entry name" value="MFS general substrate transporter like domains"/>
    <property type="match status" value="2"/>
</dbReference>
<dbReference type="InterPro" id="IPR036259">
    <property type="entry name" value="MFS_trans_sf"/>
</dbReference>
<proteinExistence type="predicted"/>
<dbReference type="EMBL" id="JAATJJ010000001">
    <property type="protein sequence ID" value="NJB70738.1"/>
    <property type="molecule type" value="Genomic_DNA"/>
</dbReference>
<dbReference type="AlphaFoldDB" id="A0A846QRM3"/>
<evidence type="ECO:0000256" key="5">
    <source>
        <dbReference type="SAM" id="Phobius"/>
    </source>
</evidence>
<keyword evidence="4 5" id="KW-0472">Membrane</keyword>
<dbReference type="Proteomes" id="UP000590442">
    <property type="component" value="Unassembled WGS sequence"/>
</dbReference>
<name>A0A846QRM3_9FLAO</name>
<keyword evidence="2 5" id="KW-0812">Transmembrane</keyword>
<dbReference type="InterPro" id="IPR051788">
    <property type="entry name" value="MFS_Transporter"/>
</dbReference>
<dbReference type="RefSeq" id="WP_167961858.1">
    <property type="nucleotide sequence ID" value="NZ_JAATJJ010000001.1"/>
</dbReference>
<evidence type="ECO:0000313" key="6">
    <source>
        <dbReference type="EMBL" id="NJB70738.1"/>
    </source>
</evidence>
<evidence type="ECO:0000256" key="2">
    <source>
        <dbReference type="ARBA" id="ARBA00022692"/>
    </source>
</evidence>
<evidence type="ECO:0000256" key="3">
    <source>
        <dbReference type="ARBA" id="ARBA00022989"/>
    </source>
</evidence>
<reference evidence="6 7" key="1">
    <citation type="submission" date="2020-03" db="EMBL/GenBank/DDBJ databases">
        <title>Genomic Encyclopedia of Type Strains, Phase IV (KMG-IV): sequencing the most valuable type-strain genomes for metagenomic binning, comparative biology and taxonomic classification.</title>
        <authorList>
            <person name="Goeker M."/>
        </authorList>
    </citation>
    <scope>NUCLEOTIDE SEQUENCE [LARGE SCALE GENOMIC DNA]</scope>
    <source>
        <strain evidence="6 7">DSM 29762</strain>
    </source>
</reference>
<comment type="subcellular location">
    <subcellularLocation>
        <location evidence="1">Membrane</location>
        <topology evidence="1">Multi-pass membrane protein</topology>
    </subcellularLocation>
</comment>
<dbReference type="Pfam" id="PF07690">
    <property type="entry name" value="MFS_1"/>
    <property type="match status" value="1"/>
</dbReference>
<feature type="transmembrane region" description="Helical" evidence="5">
    <location>
        <begin position="163"/>
        <end position="185"/>
    </location>
</feature>
<evidence type="ECO:0000256" key="4">
    <source>
        <dbReference type="ARBA" id="ARBA00023136"/>
    </source>
</evidence>
<organism evidence="6 7">
    <name type="scientific">Saonia flava</name>
    <dbReference type="NCBI Taxonomy" id="523696"/>
    <lineage>
        <taxon>Bacteria</taxon>
        <taxon>Pseudomonadati</taxon>
        <taxon>Bacteroidota</taxon>
        <taxon>Flavobacteriia</taxon>
        <taxon>Flavobacteriales</taxon>
        <taxon>Flavobacteriaceae</taxon>
        <taxon>Saonia</taxon>
    </lineage>
</organism>
<feature type="transmembrane region" description="Helical" evidence="5">
    <location>
        <begin position="272"/>
        <end position="290"/>
    </location>
</feature>
<dbReference type="InterPro" id="IPR011701">
    <property type="entry name" value="MFS"/>
</dbReference>
<sequence>MKSLKLILSNPKYFGPSWVFASINILFGTWAIYIPIVKEKLEINNSELGIAIFCLALGTFTVFPIASKLITRFGVGKATRTGVLLVSMAAIFPLIAPSYVTLMVSLFFFGASSAFTDISMNTLVTEIEKEEQENFMSAAHGFFSLGGVLAGLGSFLIPLLNNPAIHMGIAIVLVVLVNVFFFKNYSHVTAKIENKEPFGFKNFKPLLLLGVVSFFAMGSEGAVIDWSGLFLKEVSLAPEQLIGTGFLAFSITMTLGRFLGDLVSTKIGSERLVTYGAILAILGFGLVLTAQTYIAIAGFGLIGLGFSAMVPELFRIGGNVNGVESSQGISFIAGTGYSGFLLAPVVLGFLAESYSLRITFITLLVCSVLILGASFLLKKSKISS</sequence>
<dbReference type="PANTHER" id="PTHR23514">
    <property type="entry name" value="BYPASS OF STOP CODON PROTEIN 6"/>
    <property type="match status" value="1"/>
</dbReference>
<feature type="transmembrane region" description="Helical" evidence="5">
    <location>
        <begin position="135"/>
        <end position="157"/>
    </location>
</feature>
<keyword evidence="7" id="KW-1185">Reference proteome</keyword>
<gene>
    <name evidence="6" type="ORF">GGR42_001200</name>
</gene>
<dbReference type="SUPFAM" id="SSF103473">
    <property type="entry name" value="MFS general substrate transporter"/>
    <property type="match status" value="1"/>
</dbReference>
<accession>A0A846QRM3</accession>
<comment type="caution">
    <text evidence="6">The sequence shown here is derived from an EMBL/GenBank/DDBJ whole genome shotgun (WGS) entry which is preliminary data.</text>
</comment>
<feature type="transmembrane region" description="Helical" evidence="5">
    <location>
        <begin position="48"/>
        <end position="66"/>
    </location>
</feature>
<evidence type="ECO:0000256" key="1">
    <source>
        <dbReference type="ARBA" id="ARBA00004141"/>
    </source>
</evidence>
<dbReference type="GO" id="GO:0022857">
    <property type="term" value="F:transmembrane transporter activity"/>
    <property type="evidence" value="ECO:0007669"/>
    <property type="project" value="InterPro"/>
</dbReference>
<feature type="transmembrane region" description="Helical" evidence="5">
    <location>
        <begin position="296"/>
        <end position="316"/>
    </location>
</feature>
<dbReference type="CDD" id="cd17393">
    <property type="entry name" value="MFS_MosC_like"/>
    <property type="match status" value="1"/>
</dbReference>
<feature type="transmembrane region" description="Helical" evidence="5">
    <location>
        <begin position="12"/>
        <end position="36"/>
    </location>
</feature>